<evidence type="ECO:0000259" key="2">
    <source>
        <dbReference type="Pfam" id="PF01642"/>
    </source>
</evidence>
<comment type="caution">
    <text evidence="3">The sequence shown here is derived from an EMBL/GenBank/DDBJ whole genome shotgun (WGS) entry which is preliminary data.</text>
</comment>
<dbReference type="GO" id="GO:0031419">
    <property type="term" value="F:cobalamin binding"/>
    <property type="evidence" value="ECO:0007669"/>
    <property type="project" value="InterPro"/>
</dbReference>
<dbReference type="Pfam" id="PF01642">
    <property type="entry name" value="MM_CoA_mutase"/>
    <property type="match status" value="1"/>
</dbReference>
<evidence type="ECO:0000313" key="4">
    <source>
        <dbReference type="Proteomes" id="UP000315525"/>
    </source>
</evidence>
<gene>
    <name evidence="3" type="ORF">E3J62_00290</name>
</gene>
<dbReference type="EMBL" id="SOJN01000007">
    <property type="protein sequence ID" value="TET47810.1"/>
    <property type="molecule type" value="Genomic_DNA"/>
</dbReference>
<dbReference type="InterPro" id="IPR006099">
    <property type="entry name" value="MeMalonylCoA_mutase_a/b_cat"/>
</dbReference>
<dbReference type="PANTHER" id="PTHR48101">
    <property type="entry name" value="METHYLMALONYL-COA MUTASE, MITOCHONDRIAL-RELATED"/>
    <property type="match status" value="1"/>
</dbReference>
<name>A0A523UZB2_UNCT6</name>
<dbReference type="InterPro" id="IPR016176">
    <property type="entry name" value="Cbl-dep_enz_cat"/>
</dbReference>
<reference evidence="3 4" key="1">
    <citation type="submission" date="2019-03" db="EMBL/GenBank/DDBJ databases">
        <title>Metabolic potential of uncultured bacteria and archaea associated with petroleum seepage in deep-sea sediments.</title>
        <authorList>
            <person name="Dong X."/>
            <person name="Hubert C."/>
        </authorList>
    </citation>
    <scope>NUCLEOTIDE SEQUENCE [LARGE SCALE GENOMIC DNA]</scope>
    <source>
        <strain evidence="3">E44_bin18</strain>
    </source>
</reference>
<protein>
    <submittedName>
        <fullName evidence="3">Methylmalonyl-CoA mutase</fullName>
    </submittedName>
</protein>
<evidence type="ECO:0000256" key="1">
    <source>
        <dbReference type="ARBA" id="ARBA00023235"/>
    </source>
</evidence>
<keyword evidence="1" id="KW-0413">Isomerase</keyword>
<accession>A0A523UZB2</accession>
<dbReference type="PANTHER" id="PTHR48101:SF1">
    <property type="entry name" value="METHYLMALONYL-COA MUTASE, LARGE SUBUNIT"/>
    <property type="match status" value="1"/>
</dbReference>
<dbReference type="NCBIfam" id="TIGR00641">
    <property type="entry name" value="acid_CoA_mut_N"/>
    <property type="match status" value="1"/>
</dbReference>
<dbReference type="AlphaFoldDB" id="A0A523UZB2"/>
<dbReference type="Gene3D" id="3.20.20.240">
    <property type="entry name" value="Methylmalonyl-CoA mutase"/>
    <property type="match status" value="1"/>
</dbReference>
<dbReference type="Proteomes" id="UP000315525">
    <property type="component" value="Unassembled WGS sequence"/>
</dbReference>
<feature type="domain" description="Methylmalonyl-CoA mutase alpha/beta chain catalytic" evidence="2">
    <location>
        <begin position="12"/>
        <end position="525"/>
    </location>
</feature>
<sequence length="531" mass="58657">MSPSKPEASVRTTSGIEINEVYDPESTAHLSAEEKLGKPGKYPFTRGVYPNMYRGRLWTMRQYAGFGSTEETNERFRYLLKQGQTGLSVAFDLPTQLGLDSDDPLAEGEVGRTGVAISTLRDMNSLFDSIDLAKVSTSMTINATALAILAMYVAAAKRRKVPESALSGTVQNDILKEYTARGNYIFPVGPSIRLTVDLIEYCTMNIPRWNTISISGYHMREAGATAVQEIAFTLSDAIAVVEKVLERGIDVDQFAPRLSFFFSSHLYFFEEIAKFRAARRVWARIMKERFKAGSQKSQMLRFHTQTSGVTLTAQQPENNITRVALQAVASVLGGSQSLHTNAYDEALALPSERAATIALRTQQIIACESGIPDTVDPLAGSYFLESLTCELEGLITAEIEKVDGLGGALECVRTGYFKTEIEKSAYQYQKEIESNARKVVGVNTYVSDTEEKIDTLTVDEILTKKRIHQLEEYRAGRDNERVKKALEQVEADARAEVNLMTSVMAACESGASLGEICETLKDVFGTYGTEK</sequence>
<dbReference type="SUPFAM" id="SSF51703">
    <property type="entry name" value="Cobalamin (vitamin B12)-dependent enzymes"/>
    <property type="match status" value="1"/>
</dbReference>
<proteinExistence type="predicted"/>
<dbReference type="InterPro" id="IPR006098">
    <property type="entry name" value="MMCoA_mutase_a_cat"/>
</dbReference>
<dbReference type="GO" id="GO:0004494">
    <property type="term" value="F:methylmalonyl-CoA mutase activity"/>
    <property type="evidence" value="ECO:0007669"/>
    <property type="project" value="InterPro"/>
</dbReference>
<evidence type="ECO:0000313" key="3">
    <source>
        <dbReference type="EMBL" id="TET47810.1"/>
    </source>
</evidence>
<organism evidence="3 4">
    <name type="scientific">candidate division TA06 bacterium</name>
    <dbReference type="NCBI Taxonomy" id="2250710"/>
    <lineage>
        <taxon>Bacteria</taxon>
        <taxon>Bacteria division TA06</taxon>
    </lineage>
</organism>